<name>A0ABR3QEA1_9TREE</name>
<dbReference type="Gene3D" id="3.40.710.10">
    <property type="entry name" value="DD-peptidase/beta-lactamase superfamily"/>
    <property type="match status" value="1"/>
</dbReference>
<dbReference type="RefSeq" id="XP_069212979.1">
    <property type="nucleotide sequence ID" value="XM_069349435.1"/>
</dbReference>
<accession>A0ABR3QEA1</accession>
<dbReference type="Gene3D" id="3.30.750.24">
    <property type="entry name" value="STAS domain"/>
    <property type="match status" value="1"/>
</dbReference>
<dbReference type="Proteomes" id="UP001565368">
    <property type="component" value="Unassembled WGS sequence"/>
</dbReference>
<evidence type="ECO:0000259" key="7">
    <source>
        <dbReference type="PROSITE" id="PS50801"/>
    </source>
</evidence>
<gene>
    <name evidence="8" type="ORF">Q8F55_000784</name>
</gene>
<sequence length="490" mass="52438">MATTSFAIAPSPKTRSKTAKGLPIDPNAHPGVKIQSPISDYLATLVSQNSKDNPGANAAYIPELAAVNSDQIGACITTVDGYVYGAGATSVEFSIQSVSKPFVYALAIEEHGLDWVLKRVDVEPSGEAFNELSLDGEQLPKNPMINAGAMTTHSLIGEGKYSVDERFEHIRKGLSAFAGRDLGVDEGSYKSEIATAFRNFSIAYMLRNYGAIKGDPGDVVKGYTRQCAIRLTAEDLAQMGATLANGGKQPVTGVQVVSPETVRQVLSVMTTCGMYNEAGHWVCEVGFPGKSGVSGCVLGVLPGNLGMATFSPRLDVAGNSVRGVRMYKQIAKEMVLHMMLPPPPARTVIRRDYLLRSAEGEKIVVVSLMGAVNFTATERIVRVLQSRTAAQEAHTINGLVVDVRRVDQVYPVASRILAEALRRLRATGHKVVLVDPGNILLGELGKGSPTGIDTAPGDDAAADEIIGDTSQFESDKWERIPFSPQMMELD</sequence>
<dbReference type="InterPro" id="IPR036513">
    <property type="entry name" value="STAS_dom_sf"/>
</dbReference>
<evidence type="ECO:0000313" key="8">
    <source>
        <dbReference type="EMBL" id="KAL1413035.1"/>
    </source>
</evidence>
<dbReference type="GeneID" id="95981827"/>
<comment type="caution">
    <text evidence="8">The sequence shown here is derived from an EMBL/GenBank/DDBJ whole genome shotgun (WGS) entry which is preliminary data.</text>
</comment>
<dbReference type="EC" id="3.5.1.2" evidence="3"/>
<feature type="region of interest" description="Disordered" evidence="6">
    <location>
        <begin position="1"/>
        <end position="29"/>
    </location>
</feature>
<evidence type="ECO:0000256" key="1">
    <source>
        <dbReference type="ARBA" id="ARBA00011076"/>
    </source>
</evidence>
<comment type="catalytic activity">
    <reaction evidence="5">
        <text>L-glutamine + H2O = L-glutamate + NH4(+)</text>
        <dbReference type="Rhea" id="RHEA:15889"/>
        <dbReference type="ChEBI" id="CHEBI:15377"/>
        <dbReference type="ChEBI" id="CHEBI:28938"/>
        <dbReference type="ChEBI" id="CHEBI:29985"/>
        <dbReference type="ChEBI" id="CHEBI:58359"/>
        <dbReference type="EC" id="3.5.1.2"/>
    </reaction>
</comment>
<dbReference type="EMBL" id="JBBXJM010000001">
    <property type="protein sequence ID" value="KAL1413035.1"/>
    <property type="molecule type" value="Genomic_DNA"/>
</dbReference>
<dbReference type="NCBIfam" id="TIGR03814">
    <property type="entry name" value="Gln_ase"/>
    <property type="match status" value="1"/>
</dbReference>
<evidence type="ECO:0000256" key="4">
    <source>
        <dbReference type="ARBA" id="ARBA00022801"/>
    </source>
</evidence>
<dbReference type="InterPro" id="IPR012338">
    <property type="entry name" value="Beta-lactam/transpept-like"/>
</dbReference>
<evidence type="ECO:0000256" key="3">
    <source>
        <dbReference type="ARBA" id="ARBA00012918"/>
    </source>
</evidence>
<dbReference type="SUPFAM" id="SSF52091">
    <property type="entry name" value="SpoIIaa-like"/>
    <property type="match status" value="1"/>
</dbReference>
<reference evidence="8 9" key="1">
    <citation type="submission" date="2023-08" db="EMBL/GenBank/DDBJ databases">
        <title>Annotated Genome Sequence of Vanrija albida AlHP1.</title>
        <authorList>
            <person name="Herzog R."/>
        </authorList>
    </citation>
    <scope>NUCLEOTIDE SEQUENCE [LARGE SCALE GENOMIC DNA]</scope>
    <source>
        <strain evidence="8 9">AlHP1</strain>
    </source>
</reference>
<protein>
    <recommendedName>
        <fullName evidence="3">glutaminase</fullName>
        <ecNumber evidence="3">3.5.1.2</ecNumber>
    </recommendedName>
</protein>
<dbReference type="SUPFAM" id="SSF56601">
    <property type="entry name" value="beta-lactamase/transpeptidase-like"/>
    <property type="match status" value="1"/>
</dbReference>
<organism evidence="8 9">
    <name type="scientific">Vanrija albida</name>
    <dbReference type="NCBI Taxonomy" id="181172"/>
    <lineage>
        <taxon>Eukaryota</taxon>
        <taxon>Fungi</taxon>
        <taxon>Dikarya</taxon>
        <taxon>Basidiomycota</taxon>
        <taxon>Agaricomycotina</taxon>
        <taxon>Tremellomycetes</taxon>
        <taxon>Trichosporonales</taxon>
        <taxon>Trichosporonaceae</taxon>
        <taxon>Vanrija</taxon>
    </lineage>
</organism>
<dbReference type="PROSITE" id="PS50801">
    <property type="entry name" value="STAS"/>
    <property type="match status" value="1"/>
</dbReference>
<comment type="subunit">
    <text evidence="2">Homotetramer.</text>
</comment>
<dbReference type="InterPro" id="IPR015868">
    <property type="entry name" value="Glutaminase"/>
</dbReference>
<evidence type="ECO:0000256" key="2">
    <source>
        <dbReference type="ARBA" id="ARBA00011881"/>
    </source>
</evidence>
<dbReference type="Pfam" id="PF04960">
    <property type="entry name" value="Glutaminase"/>
    <property type="match status" value="1"/>
</dbReference>
<dbReference type="PANTHER" id="PTHR12544">
    <property type="entry name" value="GLUTAMINASE"/>
    <property type="match status" value="1"/>
</dbReference>
<dbReference type="HAMAP" id="MF_00313">
    <property type="entry name" value="Glutaminase"/>
    <property type="match status" value="1"/>
</dbReference>
<proteinExistence type="inferred from homology"/>
<dbReference type="InterPro" id="IPR002645">
    <property type="entry name" value="STAS_dom"/>
</dbReference>
<keyword evidence="9" id="KW-1185">Reference proteome</keyword>
<keyword evidence="4" id="KW-0378">Hydrolase</keyword>
<feature type="domain" description="STAS" evidence="7">
    <location>
        <begin position="353"/>
        <end position="434"/>
    </location>
</feature>
<evidence type="ECO:0000256" key="5">
    <source>
        <dbReference type="ARBA" id="ARBA00049534"/>
    </source>
</evidence>
<comment type="similarity">
    <text evidence="1">Belongs to the glutaminase family.</text>
</comment>
<evidence type="ECO:0000256" key="6">
    <source>
        <dbReference type="SAM" id="MobiDB-lite"/>
    </source>
</evidence>
<evidence type="ECO:0000313" key="9">
    <source>
        <dbReference type="Proteomes" id="UP001565368"/>
    </source>
</evidence>
<dbReference type="PANTHER" id="PTHR12544:SF29">
    <property type="entry name" value="GLUTAMINASE"/>
    <property type="match status" value="1"/>
</dbReference>